<evidence type="ECO:0000313" key="3">
    <source>
        <dbReference type="Proteomes" id="UP001060070"/>
    </source>
</evidence>
<dbReference type="PANTHER" id="PTHR34075:SF5">
    <property type="entry name" value="BLR3430 PROTEIN"/>
    <property type="match status" value="1"/>
</dbReference>
<keyword evidence="3" id="KW-1185">Reference proteome</keyword>
<dbReference type="PANTHER" id="PTHR34075">
    <property type="entry name" value="BLR3430 PROTEIN"/>
    <property type="match status" value="1"/>
</dbReference>
<proteinExistence type="predicted"/>
<feature type="domain" description="ChsH2 C-terminal OB-fold" evidence="1">
    <location>
        <begin position="79"/>
        <end position="143"/>
    </location>
</feature>
<sequence length="161" mass="17671">MHAHDRLYAGVTADMAYGASASEKSVEAKPLPKITPLNRPFWDYALKSIYALQTCDACGDAHVPEAPVCPRCLNDRQTWKPASGKGTLQSWADFHRAYWDGFKADLPYRTCLVRLDEGPLVVSNLVGGQANLRIGARVHVVFDRIADGIALPKFSLDEPGC</sequence>
<dbReference type="InterPro" id="IPR002878">
    <property type="entry name" value="ChsH2_C"/>
</dbReference>
<name>A0AB38TJP1_9HYPH</name>
<dbReference type="Proteomes" id="UP001060070">
    <property type="component" value="Chromosome"/>
</dbReference>
<dbReference type="RefSeq" id="WP_196815414.1">
    <property type="nucleotide sequence ID" value="NZ_CP088147.1"/>
</dbReference>
<gene>
    <name evidence="2" type="ORF">LRP29_14040</name>
</gene>
<dbReference type="SUPFAM" id="SSF50249">
    <property type="entry name" value="Nucleic acid-binding proteins"/>
    <property type="match status" value="1"/>
</dbReference>
<dbReference type="InterPro" id="IPR052513">
    <property type="entry name" value="Thioester_dehydratase-like"/>
</dbReference>
<evidence type="ECO:0000259" key="1">
    <source>
        <dbReference type="Pfam" id="PF01796"/>
    </source>
</evidence>
<dbReference type="InterPro" id="IPR012340">
    <property type="entry name" value="NA-bd_OB-fold"/>
</dbReference>
<reference evidence="2 3" key="1">
    <citation type="journal article" date="2022" name="Microbiol. Resour. Announc.">
        <title>Complete Genome Sequence of Mesorhizobium ciceri Strain R30, a Rhizobium Used as a Commercial Inoculant for Chickpea in Argentina.</title>
        <authorList>
            <person name="Foresto E."/>
            <person name="Revale S."/>
            <person name="Primo E."/>
            <person name="Nievas F."/>
            <person name="Carezzano E."/>
            <person name="Puente M."/>
            <person name="Alzari P."/>
            <person name="Mart M."/>
            <person name="Ben-Assaya M."/>
            <person name="Mornico D."/>
            <person name="Santoro M."/>
            <person name="Mart F."/>
            <person name="Giordano W."/>
            <person name="Bogino P."/>
        </authorList>
    </citation>
    <scope>NUCLEOTIDE SEQUENCE [LARGE SCALE GENOMIC DNA]</scope>
    <source>
        <strain evidence="2 3">R30</strain>
    </source>
</reference>
<dbReference type="AlphaFoldDB" id="A0AB38TJP1"/>
<accession>A0AB38TJP1</accession>
<organism evidence="2 3">
    <name type="scientific">Mesorhizobium ciceri</name>
    <dbReference type="NCBI Taxonomy" id="39645"/>
    <lineage>
        <taxon>Bacteria</taxon>
        <taxon>Pseudomonadati</taxon>
        <taxon>Pseudomonadota</taxon>
        <taxon>Alphaproteobacteria</taxon>
        <taxon>Hyphomicrobiales</taxon>
        <taxon>Phyllobacteriaceae</taxon>
        <taxon>Mesorhizobium</taxon>
    </lineage>
</organism>
<dbReference type="EMBL" id="CP088147">
    <property type="protein sequence ID" value="UTU54437.1"/>
    <property type="molecule type" value="Genomic_DNA"/>
</dbReference>
<protein>
    <submittedName>
        <fullName evidence="2">OB-fold domain-containing protein</fullName>
    </submittedName>
</protein>
<dbReference type="Pfam" id="PF01796">
    <property type="entry name" value="OB_ChsH2_C"/>
    <property type="match status" value="1"/>
</dbReference>
<evidence type="ECO:0000313" key="2">
    <source>
        <dbReference type="EMBL" id="UTU54437.1"/>
    </source>
</evidence>